<feature type="non-terminal residue" evidence="1">
    <location>
        <position position="1"/>
    </location>
</feature>
<keyword evidence="2" id="KW-1185">Reference proteome</keyword>
<evidence type="ECO:0000313" key="1">
    <source>
        <dbReference type="EMBL" id="EFH11751.1"/>
    </source>
</evidence>
<comment type="caution">
    <text evidence="1">The sequence shown here is derived from an EMBL/GenBank/DDBJ whole genome shotgun (WGS) entry which is preliminary data.</text>
</comment>
<reference evidence="1 2" key="1">
    <citation type="submission" date="2010-04" db="EMBL/GenBank/DDBJ databases">
        <authorList>
            <person name="Qin X."/>
            <person name="Bachman B."/>
            <person name="Battles P."/>
            <person name="Bell A."/>
            <person name="Bess C."/>
            <person name="Bickham C."/>
            <person name="Chaboub L."/>
            <person name="Chen D."/>
            <person name="Coyle M."/>
            <person name="Deiros D.R."/>
            <person name="Dinh H."/>
            <person name="Forbes L."/>
            <person name="Fowler G."/>
            <person name="Francisco L."/>
            <person name="Fu Q."/>
            <person name="Gubbala S."/>
            <person name="Hale W."/>
            <person name="Han Y."/>
            <person name="Hemphill L."/>
            <person name="Highlander S.K."/>
            <person name="Hirani K."/>
            <person name="Hogues M."/>
            <person name="Jackson L."/>
            <person name="Jakkamsetti A."/>
            <person name="Javaid M."/>
            <person name="Jiang H."/>
            <person name="Korchina V."/>
            <person name="Kovar C."/>
            <person name="Lara F."/>
            <person name="Lee S."/>
            <person name="Mata R."/>
            <person name="Mathew T."/>
            <person name="Moen C."/>
            <person name="Morales K."/>
            <person name="Munidasa M."/>
            <person name="Nazareth L."/>
            <person name="Ngo R."/>
            <person name="Nguyen L."/>
            <person name="Okwuonu G."/>
            <person name="Ongeri F."/>
            <person name="Patil S."/>
            <person name="Petrosino J."/>
            <person name="Pham C."/>
            <person name="Pham P."/>
            <person name="Pu L.-L."/>
            <person name="Puazo M."/>
            <person name="Raj R."/>
            <person name="Reid J."/>
            <person name="Rouhana J."/>
            <person name="Saada N."/>
            <person name="Shang Y."/>
            <person name="Simmons D."/>
            <person name="Thornton R."/>
            <person name="Warren J."/>
            <person name="Weissenberger G."/>
            <person name="Zhang J."/>
            <person name="Zhang L."/>
            <person name="Zhou C."/>
            <person name="Zhu D."/>
            <person name="Muzny D."/>
            <person name="Worley K."/>
            <person name="Gibbs R."/>
        </authorList>
    </citation>
    <scope>NUCLEOTIDE SEQUENCE [LARGE SCALE GENOMIC DNA]</scope>
    <source>
        <strain evidence="1 2">ATCC 49957</strain>
    </source>
</reference>
<sequence length="57" mass="5929">ATGAAATTVGATVTLRVTRSRASPSASSISVRSVSRRIWASARIESGVKEMPLMEPL</sequence>
<accession>D5RLS2</accession>
<dbReference type="HOGENOM" id="CLU_2983911_0_0_5"/>
<dbReference type="EMBL" id="ADVL01000324">
    <property type="protein sequence ID" value="EFH11751.1"/>
    <property type="molecule type" value="Genomic_DNA"/>
</dbReference>
<proteinExistence type="predicted"/>
<evidence type="ECO:0000313" key="2">
    <source>
        <dbReference type="Proteomes" id="UP000005324"/>
    </source>
</evidence>
<dbReference type="Proteomes" id="UP000005324">
    <property type="component" value="Unassembled WGS sequence"/>
</dbReference>
<gene>
    <name evidence="1" type="ORF">HMPREF0731_2033</name>
</gene>
<organism evidence="1 2">
    <name type="scientific">Pseudoroseomonas cervicalis ATCC 49957</name>
    <dbReference type="NCBI Taxonomy" id="525371"/>
    <lineage>
        <taxon>Bacteria</taxon>
        <taxon>Pseudomonadati</taxon>
        <taxon>Pseudomonadota</taxon>
        <taxon>Alphaproteobacteria</taxon>
        <taxon>Acetobacterales</taxon>
        <taxon>Roseomonadaceae</taxon>
        <taxon>Roseomonas</taxon>
    </lineage>
</organism>
<name>D5RLS2_9PROT</name>
<protein>
    <submittedName>
        <fullName evidence="1">Uncharacterized protein</fullName>
    </submittedName>
</protein>
<dbReference type="AlphaFoldDB" id="D5RLS2"/>